<dbReference type="Pfam" id="PF10050">
    <property type="entry name" value="DUF2284"/>
    <property type="match status" value="1"/>
</dbReference>
<dbReference type="EMBL" id="CP102290">
    <property type="protein sequence ID" value="UWP60870.1"/>
    <property type="molecule type" value="Genomic_DNA"/>
</dbReference>
<name>A0ABY5VJZ8_9FIRM</name>
<gene>
    <name evidence="1" type="ORF">NQ502_07525</name>
</gene>
<proteinExistence type="predicted"/>
<evidence type="ECO:0000313" key="2">
    <source>
        <dbReference type="Proteomes" id="UP001060164"/>
    </source>
</evidence>
<organism evidence="1 2">
    <name type="scientific">Ruminococcus gauvreauii</name>
    <dbReference type="NCBI Taxonomy" id="438033"/>
    <lineage>
        <taxon>Bacteria</taxon>
        <taxon>Bacillati</taxon>
        <taxon>Bacillota</taxon>
        <taxon>Clostridia</taxon>
        <taxon>Eubacteriales</taxon>
        <taxon>Oscillospiraceae</taxon>
        <taxon>Ruminococcus</taxon>
    </lineage>
</organism>
<accession>A0ABY5VJZ8</accession>
<dbReference type="Proteomes" id="UP001060164">
    <property type="component" value="Chromosome"/>
</dbReference>
<dbReference type="RefSeq" id="WP_049898037.1">
    <property type="nucleotide sequence ID" value="NZ_CABLBR010000003.1"/>
</dbReference>
<protein>
    <submittedName>
        <fullName evidence="1">DUF2284 domain-containing protein</fullName>
    </submittedName>
</protein>
<evidence type="ECO:0000313" key="1">
    <source>
        <dbReference type="EMBL" id="UWP60870.1"/>
    </source>
</evidence>
<sequence length="187" mass="21028">MRYCTETAVRRVSKELLLSCYSNSGQVQQSCCACPHYGKVWSCPPGIPDAACYLEPYDEAFLTAVKVIYPQEQRDAAATARQTERIRRETYEKVKRELLLTLLELEKRLPGSKCMGAGRCILCGKCARETGGNCRHPQDRRYSLTAFGFDFGKMLGELMDIRLLWSPDGLPEYDVAVAALFVRTGLV</sequence>
<keyword evidence="2" id="KW-1185">Reference proteome</keyword>
<dbReference type="InterPro" id="IPR019271">
    <property type="entry name" value="DUF2284_metal-binding"/>
</dbReference>
<reference evidence="1" key="1">
    <citation type="journal article" date="2022" name="Cell">
        <title>Design, construction, and in vivo augmentation of a complex gut microbiome.</title>
        <authorList>
            <person name="Cheng A.G."/>
            <person name="Ho P.Y."/>
            <person name="Aranda-Diaz A."/>
            <person name="Jain S."/>
            <person name="Yu F.B."/>
            <person name="Meng X."/>
            <person name="Wang M."/>
            <person name="Iakiviak M."/>
            <person name="Nagashima K."/>
            <person name="Zhao A."/>
            <person name="Murugkar P."/>
            <person name="Patil A."/>
            <person name="Atabakhsh K."/>
            <person name="Weakley A."/>
            <person name="Yan J."/>
            <person name="Brumbaugh A.R."/>
            <person name="Higginbottom S."/>
            <person name="Dimas A."/>
            <person name="Shiver A.L."/>
            <person name="Deutschbauer A."/>
            <person name="Neff N."/>
            <person name="Sonnenburg J.L."/>
            <person name="Huang K.C."/>
            <person name="Fischbach M.A."/>
        </authorList>
    </citation>
    <scope>NUCLEOTIDE SEQUENCE</scope>
    <source>
        <strain evidence="1">DSM 19829</strain>
    </source>
</reference>